<dbReference type="AlphaFoldDB" id="A0A255XQ59"/>
<dbReference type="RefSeq" id="WP_094408848.1">
    <property type="nucleotide sequence ID" value="NZ_BMJZ01000001.1"/>
</dbReference>
<dbReference type="Proteomes" id="UP000216361">
    <property type="component" value="Unassembled WGS sequence"/>
</dbReference>
<dbReference type="EMBL" id="NOXS01000032">
    <property type="protein sequence ID" value="OYQ18585.1"/>
    <property type="molecule type" value="Genomic_DNA"/>
</dbReference>
<dbReference type="Pfam" id="PF00300">
    <property type="entry name" value="His_Phos_1"/>
    <property type="match status" value="1"/>
</dbReference>
<dbReference type="InterPro" id="IPR013078">
    <property type="entry name" value="His_Pase_superF_clade-1"/>
</dbReference>
<keyword evidence="2" id="KW-0413">Isomerase</keyword>
<dbReference type="InterPro" id="IPR001345">
    <property type="entry name" value="PG/BPGM_mutase_AS"/>
</dbReference>
<protein>
    <recommendedName>
        <fullName evidence="5">Phosphoglycerate mutase</fullName>
    </recommendedName>
</protein>
<dbReference type="SMART" id="SM00855">
    <property type="entry name" value="PGAM"/>
    <property type="match status" value="1"/>
</dbReference>
<dbReference type="GO" id="GO:0005737">
    <property type="term" value="C:cytoplasm"/>
    <property type="evidence" value="ECO:0007669"/>
    <property type="project" value="TreeGrafter"/>
</dbReference>
<dbReference type="PROSITE" id="PS00175">
    <property type="entry name" value="PG_MUTASE"/>
    <property type="match status" value="1"/>
</dbReference>
<evidence type="ECO:0000256" key="2">
    <source>
        <dbReference type="ARBA" id="ARBA00023235"/>
    </source>
</evidence>
<organism evidence="3 4">
    <name type="scientific">Elstera cyanobacteriorum</name>
    <dbReference type="NCBI Taxonomy" id="2022747"/>
    <lineage>
        <taxon>Bacteria</taxon>
        <taxon>Pseudomonadati</taxon>
        <taxon>Pseudomonadota</taxon>
        <taxon>Alphaproteobacteria</taxon>
        <taxon>Rhodospirillales</taxon>
        <taxon>Rhodospirillaceae</taxon>
        <taxon>Elstera</taxon>
    </lineage>
</organism>
<gene>
    <name evidence="3" type="ORF">CHR90_09935</name>
</gene>
<accession>A0A255XQ59</accession>
<sequence>MILLFRHGQTEWNKVLRIQGSGDSPLTALGRAQATAMGVAARAYLAERFPAPGPVTLQISPLGRTRETAARLAAELTRGPGGYTLRHRIDPRLKEMTAGAWEGLDWHKVRATLPADRQQLDVVDLFRTAPGGEGDAGAIPRLRDWLAEHAAVKAPHIVVSHGISGIILRGLYQGLDLAAMFAQDRPQDAFYVLTEGRLERVATEAPAEVAA</sequence>
<evidence type="ECO:0000313" key="4">
    <source>
        <dbReference type="Proteomes" id="UP000216361"/>
    </source>
</evidence>
<dbReference type="PIRSF" id="PIRSF000709">
    <property type="entry name" value="6PFK_2-Ptase"/>
    <property type="match status" value="1"/>
</dbReference>
<evidence type="ECO:0000313" key="3">
    <source>
        <dbReference type="EMBL" id="OYQ18585.1"/>
    </source>
</evidence>
<dbReference type="GO" id="GO:0016791">
    <property type="term" value="F:phosphatase activity"/>
    <property type="evidence" value="ECO:0007669"/>
    <property type="project" value="TreeGrafter"/>
</dbReference>
<dbReference type="SUPFAM" id="SSF53254">
    <property type="entry name" value="Phosphoglycerate mutase-like"/>
    <property type="match status" value="1"/>
</dbReference>
<name>A0A255XQ59_9PROT</name>
<dbReference type="Gene3D" id="3.40.50.1240">
    <property type="entry name" value="Phosphoglycerate mutase-like"/>
    <property type="match status" value="1"/>
</dbReference>
<proteinExistence type="predicted"/>
<evidence type="ECO:0008006" key="5">
    <source>
        <dbReference type="Google" id="ProtNLM"/>
    </source>
</evidence>
<dbReference type="PANTHER" id="PTHR48100:SF1">
    <property type="entry name" value="HISTIDINE PHOSPHATASE FAMILY PROTEIN-RELATED"/>
    <property type="match status" value="1"/>
</dbReference>
<comment type="caution">
    <text evidence="3">The sequence shown here is derived from an EMBL/GenBank/DDBJ whole genome shotgun (WGS) entry which is preliminary data.</text>
</comment>
<dbReference type="InterPro" id="IPR029033">
    <property type="entry name" value="His_PPase_superfam"/>
</dbReference>
<evidence type="ECO:0000256" key="1">
    <source>
        <dbReference type="ARBA" id="ARBA00023152"/>
    </source>
</evidence>
<dbReference type="CDD" id="cd07067">
    <property type="entry name" value="HP_PGM_like"/>
    <property type="match status" value="1"/>
</dbReference>
<keyword evidence="4" id="KW-1185">Reference proteome</keyword>
<reference evidence="3 4" key="1">
    <citation type="submission" date="2017-07" db="EMBL/GenBank/DDBJ databases">
        <title>Elstera cyanobacteriorum sp. nov., a novel bacterium isolated from cyanobacterial aggregates in a eutrophic lake.</title>
        <authorList>
            <person name="Cai H."/>
        </authorList>
    </citation>
    <scope>NUCLEOTIDE SEQUENCE [LARGE SCALE GENOMIC DNA]</scope>
    <source>
        <strain evidence="3 4">TH019</strain>
    </source>
</reference>
<keyword evidence="1" id="KW-0324">Glycolysis</keyword>
<dbReference type="OrthoDB" id="9781415at2"/>
<dbReference type="InterPro" id="IPR050275">
    <property type="entry name" value="PGM_Phosphatase"/>
</dbReference>
<dbReference type="PANTHER" id="PTHR48100">
    <property type="entry name" value="BROAD-SPECIFICITY PHOSPHATASE YOR283W-RELATED"/>
    <property type="match status" value="1"/>
</dbReference>